<dbReference type="EMBL" id="ML996142">
    <property type="protein sequence ID" value="KAF2734870.1"/>
    <property type="molecule type" value="Genomic_DNA"/>
</dbReference>
<sequence length="288" mass="32204">MGQADPMEICEETNSDSIEVSGTDGGDIVSPDTAVDTDDMMDVPSDGANEAKLHRNTRIAALINQYSSSYDDNTTSPKQQLEYAKVLACALLEHFYPADQDFGVVPCTFDEMAKYGWTIELKGNRSNVFALPLHTIAASNIAGFMVQKRHHYLDHDGYERQKWVPHTYLAIMIDPLDTLDRWTSHHQCATHPPDIMSVSMGKAHIAHSHAYVIIGNRIDFYRYNGASHKEMEPLGKTNWRLELKSDAASLMLIRQMFKAAAAENVVYERCVEHGEVGTGVLKRKAGMK</sequence>
<protein>
    <submittedName>
        <fullName evidence="2">Uncharacterized protein</fullName>
    </submittedName>
</protein>
<gene>
    <name evidence="2" type="ORF">EJ04DRAFT_523278</name>
</gene>
<evidence type="ECO:0000256" key="1">
    <source>
        <dbReference type="SAM" id="MobiDB-lite"/>
    </source>
</evidence>
<feature type="region of interest" description="Disordered" evidence="1">
    <location>
        <begin position="1"/>
        <end position="38"/>
    </location>
</feature>
<proteinExistence type="predicted"/>
<name>A0A9P4QYN4_9PLEO</name>
<accession>A0A9P4QYN4</accession>
<dbReference type="OrthoDB" id="3797007at2759"/>
<evidence type="ECO:0000313" key="3">
    <source>
        <dbReference type="Proteomes" id="UP000799444"/>
    </source>
</evidence>
<evidence type="ECO:0000313" key="2">
    <source>
        <dbReference type="EMBL" id="KAF2734870.1"/>
    </source>
</evidence>
<reference evidence="2" key="1">
    <citation type="journal article" date="2020" name="Stud. Mycol.">
        <title>101 Dothideomycetes genomes: a test case for predicting lifestyles and emergence of pathogens.</title>
        <authorList>
            <person name="Haridas S."/>
            <person name="Albert R."/>
            <person name="Binder M."/>
            <person name="Bloem J."/>
            <person name="Labutti K."/>
            <person name="Salamov A."/>
            <person name="Andreopoulos B."/>
            <person name="Baker S."/>
            <person name="Barry K."/>
            <person name="Bills G."/>
            <person name="Bluhm B."/>
            <person name="Cannon C."/>
            <person name="Castanera R."/>
            <person name="Culley D."/>
            <person name="Daum C."/>
            <person name="Ezra D."/>
            <person name="Gonzalez J."/>
            <person name="Henrissat B."/>
            <person name="Kuo A."/>
            <person name="Liang C."/>
            <person name="Lipzen A."/>
            <person name="Lutzoni F."/>
            <person name="Magnuson J."/>
            <person name="Mondo S."/>
            <person name="Nolan M."/>
            <person name="Ohm R."/>
            <person name="Pangilinan J."/>
            <person name="Park H.-J."/>
            <person name="Ramirez L."/>
            <person name="Alfaro M."/>
            <person name="Sun H."/>
            <person name="Tritt A."/>
            <person name="Yoshinaga Y."/>
            <person name="Zwiers L.-H."/>
            <person name="Turgeon B."/>
            <person name="Goodwin S."/>
            <person name="Spatafora J."/>
            <person name="Crous P."/>
            <person name="Grigoriev I."/>
        </authorList>
    </citation>
    <scope>NUCLEOTIDE SEQUENCE</scope>
    <source>
        <strain evidence="2">CBS 125425</strain>
    </source>
</reference>
<comment type="caution">
    <text evidence="2">The sequence shown here is derived from an EMBL/GenBank/DDBJ whole genome shotgun (WGS) entry which is preliminary data.</text>
</comment>
<keyword evidence="3" id="KW-1185">Reference proteome</keyword>
<dbReference type="AlphaFoldDB" id="A0A9P4QYN4"/>
<organism evidence="2 3">
    <name type="scientific">Polyplosphaeria fusca</name>
    <dbReference type="NCBI Taxonomy" id="682080"/>
    <lineage>
        <taxon>Eukaryota</taxon>
        <taxon>Fungi</taxon>
        <taxon>Dikarya</taxon>
        <taxon>Ascomycota</taxon>
        <taxon>Pezizomycotina</taxon>
        <taxon>Dothideomycetes</taxon>
        <taxon>Pleosporomycetidae</taxon>
        <taxon>Pleosporales</taxon>
        <taxon>Tetraplosphaeriaceae</taxon>
        <taxon>Polyplosphaeria</taxon>
    </lineage>
</organism>
<dbReference type="Proteomes" id="UP000799444">
    <property type="component" value="Unassembled WGS sequence"/>
</dbReference>